<evidence type="ECO:0000256" key="3">
    <source>
        <dbReference type="RuleBase" id="RU004508"/>
    </source>
</evidence>
<keyword evidence="5" id="KW-1185">Reference proteome</keyword>
<dbReference type="SUPFAM" id="SSF53383">
    <property type="entry name" value="PLP-dependent transferases"/>
    <property type="match status" value="1"/>
</dbReference>
<dbReference type="PIRSF" id="PIRSF000390">
    <property type="entry name" value="PLP_StrS"/>
    <property type="match status" value="1"/>
</dbReference>
<dbReference type="InterPro" id="IPR015421">
    <property type="entry name" value="PyrdxlP-dep_Trfase_major"/>
</dbReference>
<name>A0A7W7N532_9FLAO</name>
<dbReference type="Pfam" id="PF01041">
    <property type="entry name" value="DegT_DnrJ_EryC1"/>
    <property type="match status" value="1"/>
</dbReference>
<dbReference type="GO" id="GO:0008483">
    <property type="term" value="F:transaminase activity"/>
    <property type="evidence" value="ECO:0007669"/>
    <property type="project" value="TreeGrafter"/>
</dbReference>
<gene>
    <name evidence="4" type="ORF">HNP37_000172</name>
</gene>
<dbReference type="Gene3D" id="3.40.640.10">
    <property type="entry name" value="Type I PLP-dependent aspartate aminotransferase-like (Major domain)"/>
    <property type="match status" value="1"/>
</dbReference>
<dbReference type="Gene3D" id="3.90.1150.10">
    <property type="entry name" value="Aspartate Aminotransferase, domain 1"/>
    <property type="match status" value="1"/>
</dbReference>
<feature type="modified residue" description="N6-(pyridoxal phosphate)lysine" evidence="2">
    <location>
        <position position="192"/>
    </location>
</feature>
<protein>
    <submittedName>
        <fullName evidence="4">dTDP-4-amino-4,6-dideoxygalactose transaminase</fullName>
    </submittedName>
</protein>
<dbReference type="CDD" id="cd00616">
    <property type="entry name" value="AHBA_syn"/>
    <property type="match status" value="1"/>
</dbReference>
<organism evidence="4 5">
    <name type="scientific">Flavobacterium nitrogenifigens</name>
    <dbReference type="NCBI Taxonomy" id="1617283"/>
    <lineage>
        <taxon>Bacteria</taxon>
        <taxon>Pseudomonadati</taxon>
        <taxon>Bacteroidota</taxon>
        <taxon>Flavobacteriia</taxon>
        <taxon>Flavobacteriales</taxon>
        <taxon>Flavobacteriaceae</taxon>
        <taxon>Flavobacterium</taxon>
    </lineage>
</organism>
<sequence>MKKIQMVDLKSQYEKIKSTVDASIQEVLDTNTYINGPLVHQFQKNLEDYLGAKHVIPCANGTDALQIAMMGLGLQPGDEVITADFTFAATVEVIALLQLTPVLVDVDLHNMNIDIDAVKKAITPKTKAIVPVHLFGRAANMDAIMEIAAQYNLYVIEDNAQAIGADYISKSGTKSKVGTIGHVAATSFFPSKNLGCYGDGGAIFTNDDNLAHIIRGIVNHGMYERYHHDVVGVNSRLDSIQAGVLNAKLPLLDEYNQARRLAATKYNAAFSGHKNIITPEFDVNENDHVFHQYVLRIIDADRDALMQHLLGKGIPCAIYYPIPLHSQKAYLDPRYKEEQFPVTNQLVKEVIALPMHTELDDEQIKFIANSVWEFLNK</sequence>
<dbReference type="PANTHER" id="PTHR30244:SF42">
    <property type="entry name" value="UDP-2-ACETAMIDO-2-DEOXY-3-OXO-D-GLUCURONATE AMINOTRANSFERASE"/>
    <property type="match status" value="1"/>
</dbReference>
<proteinExistence type="inferred from homology"/>
<evidence type="ECO:0000256" key="1">
    <source>
        <dbReference type="PIRSR" id="PIRSR000390-1"/>
    </source>
</evidence>
<dbReference type="InterPro" id="IPR000653">
    <property type="entry name" value="DegT/StrS_aminotransferase"/>
</dbReference>
<feature type="active site" description="Proton acceptor" evidence="1">
    <location>
        <position position="192"/>
    </location>
</feature>
<dbReference type="GO" id="GO:0030170">
    <property type="term" value="F:pyridoxal phosphate binding"/>
    <property type="evidence" value="ECO:0007669"/>
    <property type="project" value="TreeGrafter"/>
</dbReference>
<evidence type="ECO:0000313" key="5">
    <source>
        <dbReference type="Proteomes" id="UP000561681"/>
    </source>
</evidence>
<dbReference type="InterPro" id="IPR015424">
    <property type="entry name" value="PyrdxlP-dep_Trfase"/>
</dbReference>
<dbReference type="RefSeq" id="WP_184157754.1">
    <property type="nucleotide sequence ID" value="NZ_JACHLD010000001.1"/>
</dbReference>
<accession>A0A7W7N532</accession>
<evidence type="ECO:0000313" key="4">
    <source>
        <dbReference type="EMBL" id="MBB4800133.1"/>
    </source>
</evidence>
<evidence type="ECO:0000256" key="2">
    <source>
        <dbReference type="PIRSR" id="PIRSR000390-2"/>
    </source>
</evidence>
<comment type="caution">
    <text evidence="4">The sequence shown here is derived from an EMBL/GenBank/DDBJ whole genome shotgun (WGS) entry which is preliminary data.</text>
</comment>
<dbReference type="GO" id="GO:0000271">
    <property type="term" value="P:polysaccharide biosynthetic process"/>
    <property type="evidence" value="ECO:0007669"/>
    <property type="project" value="TreeGrafter"/>
</dbReference>
<keyword evidence="2 3" id="KW-0663">Pyridoxal phosphate</keyword>
<dbReference type="InterPro" id="IPR015422">
    <property type="entry name" value="PyrdxlP-dep_Trfase_small"/>
</dbReference>
<dbReference type="AlphaFoldDB" id="A0A7W7N532"/>
<dbReference type="PANTHER" id="PTHR30244">
    <property type="entry name" value="TRANSAMINASE"/>
    <property type="match status" value="1"/>
</dbReference>
<comment type="similarity">
    <text evidence="3">Belongs to the DegT/DnrJ/EryC1 family.</text>
</comment>
<reference evidence="4 5" key="1">
    <citation type="submission" date="2020-08" db="EMBL/GenBank/DDBJ databases">
        <title>Functional genomics of gut bacteria from endangered species of beetles.</title>
        <authorList>
            <person name="Carlos-Shanley C."/>
        </authorList>
    </citation>
    <scope>NUCLEOTIDE SEQUENCE [LARGE SCALE GENOMIC DNA]</scope>
    <source>
        <strain evidence="4 5">S00142</strain>
    </source>
</reference>
<dbReference type="Proteomes" id="UP000561681">
    <property type="component" value="Unassembled WGS sequence"/>
</dbReference>
<dbReference type="EMBL" id="JACHLD010000001">
    <property type="protein sequence ID" value="MBB4800133.1"/>
    <property type="molecule type" value="Genomic_DNA"/>
</dbReference>